<feature type="compositionally biased region" description="Polar residues" evidence="1">
    <location>
        <begin position="43"/>
        <end position="66"/>
    </location>
</feature>
<gene>
    <name evidence="2" type="ORF">DAEQUDRAFT_810829</name>
</gene>
<feature type="region of interest" description="Disordered" evidence="1">
    <location>
        <begin position="382"/>
        <end position="414"/>
    </location>
</feature>
<proteinExistence type="predicted"/>
<feature type="region of interest" description="Disordered" evidence="1">
    <location>
        <begin position="266"/>
        <end position="326"/>
    </location>
</feature>
<feature type="compositionally biased region" description="Pro residues" evidence="1">
    <location>
        <begin position="617"/>
        <end position="628"/>
    </location>
</feature>
<protein>
    <submittedName>
        <fullName evidence="2">Uncharacterized protein</fullName>
    </submittedName>
</protein>
<name>A0A165QYK5_9APHY</name>
<feature type="region of interest" description="Disordered" evidence="1">
    <location>
        <begin position="863"/>
        <end position="921"/>
    </location>
</feature>
<feature type="compositionally biased region" description="Low complexity" evidence="1">
    <location>
        <begin position="165"/>
        <end position="182"/>
    </location>
</feature>
<feature type="compositionally biased region" description="Polar residues" evidence="1">
    <location>
        <begin position="565"/>
        <end position="577"/>
    </location>
</feature>
<reference evidence="2 3" key="1">
    <citation type="journal article" date="2016" name="Mol. Biol. Evol.">
        <title>Comparative Genomics of Early-Diverging Mushroom-Forming Fungi Provides Insights into the Origins of Lignocellulose Decay Capabilities.</title>
        <authorList>
            <person name="Nagy L.G."/>
            <person name="Riley R."/>
            <person name="Tritt A."/>
            <person name="Adam C."/>
            <person name="Daum C."/>
            <person name="Floudas D."/>
            <person name="Sun H."/>
            <person name="Yadav J.S."/>
            <person name="Pangilinan J."/>
            <person name="Larsson K.H."/>
            <person name="Matsuura K."/>
            <person name="Barry K."/>
            <person name="Labutti K."/>
            <person name="Kuo R."/>
            <person name="Ohm R.A."/>
            <person name="Bhattacharya S.S."/>
            <person name="Shirouzu T."/>
            <person name="Yoshinaga Y."/>
            <person name="Martin F.M."/>
            <person name="Grigoriev I.V."/>
            <person name="Hibbett D.S."/>
        </authorList>
    </citation>
    <scope>NUCLEOTIDE SEQUENCE [LARGE SCALE GENOMIC DNA]</scope>
    <source>
        <strain evidence="2 3">L-15889</strain>
    </source>
</reference>
<evidence type="ECO:0000313" key="3">
    <source>
        <dbReference type="Proteomes" id="UP000076727"/>
    </source>
</evidence>
<feature type="compositionally biased region" description="Low complexity" evidence="1">
    <location>
        <begin position="597"/>
        <end position="609"/>
    </location>
</feature>
<dbReference type="Proteomes" id="UP000076727">
    <property type="component" value="Unassembled WGS sequence"/>
</dbReference>
<feature type="region of interest" description="Disordered" evidence="1">
    <location>
        <begin position="556"/>
        <end position="678"/>
    </location>
</feature>
<feature type="region of interest" description="Disordered" evidence="1">
    <location>
        <begin position="775"/>
        <end position="845"/>
    </location>
</feature>
<feature type="compositionally biased region" description="Polar residues" evidence="1">
    <location>
        <begin position="899"/>
        <end position="921"/>
    </location>
</feature>
<accession>A0A165QYK5</accession>
<sequence>MVDVSEVHGINHAYTSALLSHRATTKPPIPPVNLKDRIAALQQRNAGSNQSDARQPSSLTNGTRATGSLRDRIASFEKQGAVPVPRGSFGLGAPPVDDGSSRRRGELIGNRVPGLSRPVAPVPTHPPRATSPSSPGRVRAASATIQSRASSRSTSPTLSADGEVESAYSSPEAALEESASPRSPRHSGTWQARRRSVSDIVAKFSVPVVVGEPLPEGQEKADPSPPAIIISQEQGDMSAESYALFTDTEQASTVALGALAQDVQSEGSQCVTDEQLPPAVVSPSDADEPSPSADSEPDARTVIAPAERIDPPVTPDVLAAPEAPPAADAWDQVATAVLPSPVEAMSSESSGVTMSTTPQSDAEVYNIAEFNTAEVVADEVTSPTESLPEVPSTLPIPEESIASPSADPAPTVPTPVQPQVQLIVDTEEPGNQSLALDTQEVVIVTEPPRVVTPVVTRAVLIPVSPISPSPVDQIRPEPTPSFVEPSLTPKTATGSFRAVVHHKVAEGGRRSTSSQAARVSDLRVAVDSPQSPGFTDLADLLADAALLEQQLSALGSPRKLPSGNAFPSTPPSASALRNVSAPRVEVTIPEHLSDEVSTSGHGHSSSEYHSPQEFPSIPEPRTPSPVTPPKDRHRSRIVSDAEPKTPGPVTPVKEHLRGRLLSDTPPPVPPKSPRPRYFSTLLTRRPSTTKDSLMPMPGAYPRNSICSEMSEDDSVLVATPPSPRFDALGSDTSSVMSSNRSWKMPSKGLARATSFADRLWHKRNNRNTVVIATPGKQHLHVRKSQDSSPYSLNAGYPDDDGHLSANPAVRPRKSEPMPTLPQLDLSPSTRAERPLSANADDRPMSWVSVSSSIGSAGLDSALFDAFPSVPDTVPAIPDLSEDSGLSPHVSPSEPRDSMSSRSGNFPPRSSSLHPKQRSSIL</sequence>
<organism evidence="2 3">
    <name type="scientific">Daedalea quercina L-15889</name>
    <dbReference type="NCBI Taxonomy" id="1314783"/>
    <lineage>
        <taxon>Eukaryota</taxon>
        <taxon>Fungi</taxon>
        <taxon>Dikarya</taxon>
        <taxon>Basidiomycota</taxon>
        <taxon>Agaricomycotina</taxon>
        <taxon>Agaricomycetes</taxon>
        <taxon>Polyporales</taxon>
        <taxon>Fomitopsis</taxon>
    </lineage>
</organism>
<dbReference type="AlphaFoldDB" id="A0A165QYK5"/>
<dbReference type="STRING" id="1314783.A0A165QYK5"/>
<dbReference type="OrthoDB" id="3237291at2759"/>
<feature type="compositionally biased region" description="Polar residues" evidence="1">
    <location>
        <begin position="143"/>
        <end position="158"/>
    </location>
</feature>
<feature type="region of interest" description="Disordered" evidence="1">
    <location>
        <begin position="43"/>
        <end position="194"/>
    </location>
</feature>
<evidence type="ECO:0000256" key="1">
    <source>
        <dbReference type="SAM" id="MobiDB-lite"/>
    </source>
</evidence>
<dbReference type="EMBL" id="KV429053">
    <property type="protein sequence ID" value="KZT70087.1"/>
    <property type="molecule type" value="Genomic_DNA"/>
</dbReference>
<evidence type="ECO:0000313" key="2">
    <source>
        <dbReference type="EMBL" id="KZT70087.1"/>
    </source>
</evidence>
<keyword evidence="3" id="KW-1185">Reference proteome</keyword>